<accession>A0A2K8SSX5</accession>
<dbReference type="KEGG" id="nfl:COO91_04511"/>
<dbReference type="Proteomes" id="UP000232003">
    <property type="component" value="Chromosome"/>
</dbReference>
<evidence type="ECO:0000313" key="2">
    <source>
        <dbReference type="Proteomes" id="UP000232003"/>
    </source>
</evidence>
<gene>
    <name evidence="1" type="ORF">COO91_04511</name>
</gene>
<reference evidence="1 2" key="1">
    <citation type="submission" date="2017-11" db="EMBL/GenBank/DDBJ databases">
        <title>Complete genome of a free-living desiccation-tolerant cyanobacterium and its photosynthetic adaptation to extreme terrestrial habitat.</title>
        <authorList>
            <person name="Shang J."/>
        </authorList>
    </citation>
    <scope>NUCLEOTIDE SEQUENCE [LARGE SCALE GENOMIC DNA]</scope>
    <source>
        <strain evidence="1 2">CCNUN1</strain>
    </source>
</reference>
<organism evidence="1 2">
    <name type="scientific">Nostoc flagelliforme CCNUN1</name>
    <dbReference type="NCBI Taxonomy" id="2038116"/>
    <lineage>
        <taxon>Bacteria</taxon>
        <taxon>Bacillati</taxon>
        <taxon>Cyanobacteriota</taxon>
        <taxon>Cyanophyceae</taxon>
        <taxon>Nostocales</taxon>
        <taxon>Nostocaceae</taxon>
        <taxon>Nostoc</taxon>
    </lineage>
</organism>
<name>A0A2K8SSX5_9NOSO</name>
<evidence type="ECO:0000313" key="1">
    <source>
        <dbReference type="EMBL" id="AUB38541.1"/>
    </source>
</evidence>
<dbReference type="EMBL" id="CP024785">
    <property type="protein sequence ID" value="AUB38541.1"/>
    <property type="molecule type" value="Genomic_DNA"/>
</dbReference>
<dbReference type="AlphaFoldDB" id="A0A2K8SSX5"/>
<proteinExistence type="predicted"/>
<keyword evidence="2" id="KW-1185">Reference proteome</keyword>
<sequence>MLVEFSWFLTWDIPNCLGIEVYCLYQLNLIMAEAIKISSR</sequence>
<protein>
    <submittedName>
        <fullName evidence="1">Uncharacterized protein</fullName>
    </submittedName>
</protein>